<feature type="repeat" description="WD" evidence="3">
    <location>
        <begin position="82"/>
        <end position="123"/>
    </location>
</feature>
<proteinExistence type="predicted"/>
<dbReference type="PROSITE" id="PS50294">
    <property type="entry name" value="WD_REPEATS_REGION"/>
    <property type="match status" value="4"/>
</dbReference>
<name>A0ABW4ZVP6_9BACL</name>
<dbReference type="Pfam" id="PF00400">
    <property type="entry name" value="WD40"/>
    <property type="match status" value="7"/>
</dbReference>
<dbReference type="RefSeq" id="WP_386045537.1">
    <property type="nucleotide sequence ID" value="NZ_JBHUIO010000005.1"/>
</dbReference>
<dbReference type="CDD" id="cd00200">
    <property type="entry name" value="WD40"/>
    <property type="match status" value="1"/>
</dbReference>
<dbReference type="Gene3D" id="2.130.10.10">
    <property type="entry name" value="YVTN repeat-like/Quinoprotein amine dehydrogenase"/>
    <property type="match status" value="3"/>
</dbReference>
<feature type="repeat" description="WD" evidence="3">
    <location>
        <begin position="206"/>
        <end position="247"/>
    </location>
</feature>
<keyword evidence="5" id="KW-1185">Reference proteome</keyword>
<dbReference type="PANTHER" id="PTHR44019">
    <property type="entry name" value="WD REPEAT-CONTAINING PROTEIN 55"/>
    <property type="match status" value="1"/>
</dbReference>
<dbReference type="PROSITE" id="PS50082">
    <property type="entry name" value="WD_REPEATS_2"/>
    <property type="match status" value="5"/>
</dbReference>
<sequence length="584" mass="64513">MHRGPITSVVVSKEGRYVYTGGYDKNIYRWDRQQGTSERLGAHQHLVNALALSEGGRWLASSSSDYTLHLYDLEKGERQQILYGHNDDAEGLTFVDGDSKLISVSRDHRALVWDLQTGRILTEFRGHSKDVLSVWAYRDRVFTTGDDGRCLVWKWADGTLCAEIGPFEYELDAVGGHGGVGLFAIGGDDGRVLIYLAEELTLHTTLQAHERGVKRVVFSPSGRWLLTAGYDHRIKIWDVKTGKLAKELPAFRYQWERTLAWTPDEQQVLSGSFGNVYAEWDVEQERLLSVGRELASPSINDIAIGPDLILTASDDGKFRIQGVAVNAEGGVLTNGVAISEDGRFALWGDHAGNVSLVDVQQGVVACAVETGTGPINTIFYDAMQHAFYVGTYGGAVHRFDLATRSFGQSWQAHQGAVKALAVNDQHVVTCSSDGSIHAYDRTDPTRRTEFFGPTAIVNDISLHPNGRQLVTVGRDKVVRLYEIDSQKIVAQHLTHRYSVKSVAIALDGTIYAGDYWGYVSIWHPDREEQPLVVRVGQNGISALRAAGDQVYASSYDGCVYTVSKEGIVQEALRLFNQSEEGVEC</sequence>
<accession>A0ABW4ZVP6</accession>
<dbReference type="PANTHER" id="PTHR44019:SF8">
    <property type="entry name" value="POC1 CENTRIOLAR PROTEIN HOMOLOG"/>
    <property type="match status" value="1"/>
</dbReference>
<keyword evidence="2" id="KW-0677">Repeat</keyword>
<feature type="repeat" description="WD" evidence="3">
    <location>
        <begin position="450"/>
        <end position="491"/>
    </location>
</feature>
<dbReference type="SMART" id="SM00320">
    <property type="entry name" value="WD40"/>
    <property type="match status" value="10"/>
</dbReference>
<organism evidence="4 5">
    <name type="scientific">Tumebacillus lipolyticus</name>
    <dbReference type="NCBI Taxonomy" id="1280370"/>
    <lineage>
        <taxon>Bacteria</taxon>
        <taxon>Bacillati</taxon>
        <taxon>Bacillota</taxon>
        <taxon>Bacilli</taxon>
        <taxon>Bacillales</taxon>
        <taxon>Alicyclobacillaceae</taxon>
        <taxon>Tumebacillus</taxon>
    </lineage>
</organism>
<dbReference type="InterPro" id="IPR036322">
    <property type="entry name" value="WD40_repeat_dom_sf"/>
</dbReference>
<dbReference type="SUPFAM" id="SSF50956">
    <property type="entry name" value="Thermostable phytase (3-phytase)"/>
    <property type="match status" value="1"/>
</dbReference>
<dbReference type="PROSITE" id="PS00678">
    <property type="entry name" value="WD_REPEATS_1"/>
    <property type="match status" value="2"/>
</dbReference>
<dbReference type="SUPFAM" id="SSF50978">
    <property type="entry name" value="WD40 repeat-like"/>
    <property type="match status" value="2"/>
</dbReference>
<dbReference type="InterPro" id="IPR050505">
    <property type="entry name" value="WDR55/POC1"/>
</dbReference>
<comment type="caution">
    <text evidence="4">The sequence shown here is derived from an EMBL/GenBank/DDBJ whole genome shotgun (WGS) entry which is preliminary data.</text>
</comment>
<feature type="repeat" description="WD" evidence="3">
    <location>
        <begin position="1"/>
        <end position="40"/>
    </location>
</feature>
<evidence type="ECO:0000313" key="4">
    <source>
        <dbReference type="EMBL" id="MFD2169972.1"/>
    </source>
</evidence>
<evidence type="ECO:0000313" key="5">
    <source>
        <dbReference type="Proteomes" id="UP001597343"/>
    </source>
</evidence>
<gene>
    <name evidence="4" type="ORF">ACFSOY_08185</name>
</gene>
<keyword evidence="1 3" id="KW-0853">WD repeat</keyword>
<feature type="repeat" description="WD" evidence="3">
    <location>
        <begin position="40"/>
        <end position="81"/>
    </location>
</feature>
<reference evidence="5" key="1">
    <citation type="journal article" date="2019" name="Int. J. Syst. Evol. Microbiol.">
        <title>The Global Catalogue of Microorganisms (GCM) 10K type strain sequencing project: providing services to taxonomists for standard genome sequencing and annotation.</title>
        <authorList>
            <consortium name="The Broad Institute Genomics Platform"/>
            <consortium name="The Broad Institute Genome Sequencing Center for Infectious Disease"/>
            <person name="Wu L."/>
            <person name="Ma J."/>
        </authorList>
    </citation>
    <scope>NUCLEOTIDE SEQUENCE [LARGE SCALE GENOMIC DNA]</scope>
    <source>
        <strain evidence="5">CGMCC 1.13574</strain>
    </source>
</reference>
<evidence type="ECO:0000256" key="3">
    <source>
        <dbReference type="PROSITE-ProRule" id="PRU00221"/>
    </source>
</evidence>
<dbReference type="InterPro" id="IPR015943">
    <property type="entry name" value="WD40/YVTN_repeat-like_dom_sf"/>
</dbReference>
<dbReference type="EMBL" id="JBHUIO010000005">
    <property type="protein sequence ID" value="MFD2169972.1"/>
    <property type="molecule type" value="Genomic_DNA"/>
</dbReference>
<dbReference type="InterPro" id="IPR001680">
    <property type="entry name" value="WD40_rpt"/>
</dbReference>
<dbReference type="Proteomes" id="UP001597343">
    <property type="component" value="Unassembled WGS sequence"/>
</dbReference>
<protein>
    <submittedName>
        <fullName evidence="4">WD40 repeat domain-containing protein</fullName>
    </submittedName>
</protein>
<dbReference type="InterPro" id="IPR019775">
    <property type="entry name" value="WD40_repeat_CS"/>
</dbReference>
<evidence type="ECO:0000256" key="2">
    <source>
        <dbReference type="ARBA" id="ARBA00022737"/>
    </source>
</evidence>
<evidence type="ECO:0000256" key="1">
    <source>
        <dbReference type="ARBA" id="ARBA00022574"/>
    </source>
</evidence>